<organism evidence="4 5">
    <name type="scientific">Helobdella robusta</name>
    <name type="common">Californian leech</name>
    <dbReference type="NCBI Taxonomy" id="6412"/>
    <lineage>
        <taxon>Eukaryota</taxon>
        <taxon>Metazoa</taxon>
        <taxon>Spiralia</taxon>
        <taxon>Lophotrochozoa</taxon>
        <taxon>Annelida</taxon>
        <taxon>Clitellata</taxon>
        <taxon>Hirudinea</taxon>
        <taxon>Rhynchobdellida</taxon>
        <taxon>Glossiphoniidae</taxon>
        <taxon>Helobdella</taxon>
    </lineage>
</organism>
<dbReference type="InterPro" id="IPR001283">
    <property type="entry name" value="CRISP-related"/>
</dbReference>
<dbReference type="EnsemblMetazoa" id="HelroT188344">
    <property type="protein sequence ID" value="HelroP188344"/>
    <property type="gene ID" value="HelroG188344"/>
</dbReference>
<dbReference type="InterPro" id="IPR035940">
    <property type="entry name" value="CAP_sf"/>
</dbReference>
<dbReference type="CTD" id="20210864"/>
<dbReference type="EMBL" id="AMQM01000619">
    <property type="status" value="NOT_ANNOTATED_CDS"/>
    <property type="molecule type" value="Genomic_DNA"/>
</dbReference>
<dbReference type="PANTHER" id="PTHR10334">
    <property type="entry name" value="CYSTEINE-RICH SECRETORY PROTEIN-RELATED"/>
    <property type="match status" value="1"/>
</dbReference>
<dbReference type="InterPro" id="IPR014044">
    <property type="entry name" value="CAP_dom"/>
</dbReference>
<dbReference type="Gene3D" id="3.40.33.10">
    <property type="entry name" value="CAP"/>
    <property type="match status" value="1"/>
</dbReference>
<protein>
    <recommendedName>
        <fullName evidence="2">SCP domain-containing protein</fullName>
    </recommendedName>
</protein>
<dbReference type="GeneID" id="20210864"/>
<keyword evidence="5" id="KW-1185">Reference proteome</keyword>
<dbReference type="InParanoid" id="T1FPW7"/>
<gene>
    <name evidence="4" type="primary">20210864</name>
    <name evidence="3" type="ORF">HELRODRAFT_188344</name>
</gene>
<dbReference type="Proteomes" id="UP000015101">
    <property type="component" value="Unassembled WGS sequence"/>
</dbReference>
<dbReference type="STRING" id="6412.T1FPW7"/>
<dbReference type="GO" id="GO:0005615">
    <property type="term" value="C:extracellular space"/>
    <property type="evidence" value="ECO:0000318"/>
    <property type="project" value="GO_Central"/>
</dbReference>
<reference evidence="3 5" key="2">
    <citation type="journal article" date="2013" name="Nature">
        <title>Insights into bilaterian evolution from three spiralian genomes.</title>
        <authorList>
            <person name="Simakov O."/>
            <person name="Marletaz F."/>
            <person name="Cho S.J."/>
            <person name="Edsinger-Gonzales E."/>
            <person name="Havlak P."/>
            <person name="Hellsten U."/>
            <person name="Kuo D.H."/>
            <person name="Larsson T."/>
            <person name="Lv J."/>
            <person name="Arendt D."/>
            <person name="Savage R."/>
            <person name="Osoegawa K."/>
            <person name="de Jong P."/>
            <person name="Grimwood J."/>
            <person name="Chapman J.A."/>
            <person name="Shapiro H."/>
            <person name="Aerts A."/>
            <person name="Otillar R.P."/>
            <person name="Terry A.Y."/>
            <person name="Boore J.L."/>
            <person name="Grigoriev I.V."/>
            <person name="Lindberg D.R."/>
            <person name="Seaver E.C."/>
            <person name="Weisblat D.A."/>
            <person name="Putnam N.H."/>
            <person name="Rokhsar D.S."/>
        </authorList>
    </citation>
    <scope>NUCLEOTIDE SEQUENCE</scope>
</reference>
<accession>T1FPW7</accession>
<dbReference type="HOGENOM" id="CLU_1186140_0_0_1"/>
<dbReference type="RefSeq" id="XP_009015751.1">
    <property type="nucleotide sequence ID" value="XM_009017503.1"/>
</dbReference>
<name>T1FPW7_HELRO</name>
<dbReference type="EMBL" id="KB096324">
    <property type="protein sequence ID" value="ESO06383.1"/>
    <property type="molecule type" value="Genomic_DNA"/>
</dbReference>
<evidence type="ECO:0000313" key="3">
    <source>
        <dbReference type="EMBL" id="ESO06383.1"/>
    </source>
</evidence>
<keyword evidence="1" id="KW-0732">Signal</keyword>
<evidence type="ECO:0000313" key="4">
    <source>
        <dbReference type="EnsemblMetazoa" id="HelroP188344"/>
    </source>
</evidence>
<feature type="domain" description="SCP" evidence="2">
    <location>
        <begin position="92"/>
        <end position="229"/>
    </location>
</feature>
<dbReference type="OrthoDB" id="10250153at2759"/>
<dbReference type="eggNOG" id="KOG3017">
    <property type="taxonomic scope" value="Eukaryota"/>
</dbReference>
<dbReference type="SUPFAM" id="SSF55797">
    <property type="entry name" value="PR-1-like"/>
    <property type="match status" value="1"/>
</dbReference>
<dbReference type="AlphaFoldDB" id="T1FPW7"/>
<evidence type="ECO:0000256" key="1">
    <source>
        <dbReference type="SAM" id="SignalP"/>
    </source>
</evidence>
<dbReference type="PRINTS" id="PR00837">
    <property type="entry name" value="V5TPXLIKE"/>
</dbReference>
<evidence type="ECO:0000313" key="5">
    <source>
        <dbReference type="Proteomes" id="UP000015101"/>
    </source>
</evidence>
<evidence type="ECO:0000259" key="2">
    <source>
        <dbReference type="SMART" id="SM00198"/>
    </source>
</evidence>
<reference evidence="4" key="3">
    <citation type="submission" date="2015-06" db="UniProtKB">
        <authorList>
            <consortium name="EnsemblMetazoa"/>
        </authorList>
    </citation>
    <scope>IDENTIFICATION</scope>
</reference>
<dbReference type="KEGG" id="hro:HELRODRAFT_188344"/>
<reference evidence="5" key="1">
    <citation type="submission" date="2012-12" db="EMBL/GenBank/DDBJ databases">
        <authorList>
            <person name="Hellsten U."/>
            <person name="Grimwood J."/>
            <person name="Chapman J.A."/>
            <person name="Shapiro H."/>
            <person name="Aerts A."/>
            <person name="Otillar R.P."/>
            <person name="Terry A.Y."/>
            <person name="Boore J.L."/>
            <person name="Simakov O."/>
            <person name="Marletaz F."/>
            <person name="Cho S.-J."/>
            <person name="Edsinger-Gonzales E."/>
            <person name="Havlak P."/>
            <person name="Kuo D.-H."/>
            <person name="Larsson T."/>
            <person name="Lv J."/>
            <person name="Arendt D."/>
            <person name="Savage R."/>
            <person name="Osoegawa K."/>
            <person name="de Jong P."/>
            <person name="Lindberg D.R."/>
            <person name="Seaver E.C."/>
            <person name="Weisblat D.A."/>
            <person name="Putnam N.H."/>
            <person name="Grigoriev I.V."/>
            <person name="Rokhsar D.S."/>
        </authorList>
    </citation>
    <scope>NUCLEOTIDE SEQUENCE</scope>
</reference>
<proteinExistence type="predicted"/>
<dbReference type="Pfam" id="PF00188">
    <property type="entry name" value="CAP"/>
    <property type="match status" value="1"/>
</dbReference>
<sequence length="229" mass="25154">MAKLTICLVLIGLLIVAQVNEAGFLRKVKKKIERVGKEINKGINKVGNVVSRPIGAVLRPIVQLLPKKRVQERVDEKEVAGNPAALPVAQESFEVGIVRLHNELRNMEHVPGHVAWDQPLADLARQWAVQCSLSYPVYGDSRDLYGQNVFATTSATAEPINAINTWYSYKPNYNPATGDCNPDTICTPYLQVTLPESTFLGCAQVTCPTFSHAQTTTSGSMIFCLYAPN</sequence>
<dbReference type="SMART" id="SM00198">
    <property type="entry name" value="SCP"/>
    <property type="match status" value="1"/>
</dbReference>
<feature type="signal peptide" evidence="1">
    <location>
        <begin position="1"/>
        <end position="22"/>
    </location>
</feature>
<feature type="chain" id="PRO_5010980917" description="SCP domain-containing protein" evidence="1">
    <location>
        <begin position="23"/>
        <end position="229"/>
    </location>
</feature>